<reference evidence="3 4" key="1">
    <citation type="submission" date="2023-10" db="EMBL/GenBank/DDBJ databases">
        <title>Noviherbaspirillum sp. CPCC 100848 genome assembly.</title>
        <authorList>
            <person name="Li X.Y."/>
            <person name="Fang X.M."/>
        </authorList>
    </citation>
    <scope>NUCLEOTIDE SEQUENCE [LARGE SCALE GENOMIC DNA]</scope>
    <source>
        <strain evidence="3 4">CPCC 100848</strain>
    </source>
</reference>
<accession>A0ABU6J2Q6</accession>
<keyword evidence="2" id="KW-0812">Transmembrane</keyword>
<feature type="transmembrane region" description="Helical" evidence="2">
    <location>
        <begin position="980"/>
        <end position="1006"/>
    </location>
</feature>
<sequence length="1040" mass="111577">MSRDQVSGLPALSVRRPWLVIVLNLLIVIAGMAAIAGVEVRELPNVDRPIVTVRAVFQGASPDTLDTEVTRIIEAAAARVTGVRTVRSASEENNLRVNVEFRPDIDLNDAANDVREAVSRIERELPAGVEELTVVKADDDAEPIMRLAVSSNALENDQLTRLIEDQIQPELTAVDGVADVTLFGERERVMRVRVDPARLASYGLAVDDVAAVLESARADVPAGSFESVDQEVQVRANASVETPEQAAALRVREDVRLGDVAEIFFSQADPTAYVRLDGRNVISLGILRKAQSNTVAISEQVHAVVARLNRDIRDVQIQVTVDDAVFIRGAIREVLLSLFIAVVIVVAVVWIFMGQWRLTLIPLVAIPVSLVGTVAAIWLMGFSLNLLTLLALVVASGLVVDDAIVVLENIQRRSGEGLGNLAAAVLGTREVFFAVLATTATLVSVFLPISFLPSEAGRLFVEFGYVMAISVAISSFVALSMVPAFAARLASDRPPGRMQARLTQAGRRIADQYGRILKRLLARPWAVIGACLLLVGVAGLIYPLIGEELVPDEDRGVVRIVLNGPDGVGLPYMDRQVEQAEQAVEQLAKSNAVESMLSITGGRDPNYGVVIARLRDWSERDVSQAEAAAQLRRPLEGIPGAQIRIASGNSLGIRGADGGISFALTGVSHEVIAKAADAFSRKIETSLPAIRDIRVEYQATQPQVTLELDRRRAADLGISVDSMRAVLSALVDNDEITELSIQDRAVPVLLESAAGAVRSPQDLLMLNVRAADGRLVPLSQFVRFSEQGVATELDRHGLRRAVEITADLDDSYPLRSAVDDLRALAAQELPSGINLLFLGEAATLEETSRGIWITFAVALLVVFLVLVAQFEGWASATVVMITVPFALCAAVFAMILSGVTLNIYSQIGLLLLVGVMAKNGILMVEFADQLRDQGRSVPEASYEAATVRLRPISMTIASTVLGALPLVIGSGPGSESRAAIGWVIFGGLGLAVAFTLFLTPAVYTVVARFSRPRAHQSERLEKELSSIGGTKASVGSETES</sequence>
<dbReference type="SUPFAM" id="SSF82693">
    <property type="entry name" value="Multidrug efflux transporter AcrB pore domain, PN1, PN2, PC1 and PC2 subdomains"/>
    <property type="match status" value="3"/>
</dbReference>
<dbReference type="PANTHER" id="PTHR32063">
    <property type="match status" value="1"/>
</dbReference>
<feature type="transmembrane region" description="Helical" evidence="2">
    <location>
        <begin position="947"/>
        <end position="968"/>
    </location>
</feature>
<dbReference type="Gene3D" id="3.30.70.1440">
    <property type="entry name" value="Multidrug efflux transporter AcrB pore domain"/>
    <property type="match status" value="1"/>
</dbReference>
<feature type="transmembrane region" description="Helical" evidence="2">
    <location>
        <begin position="850"/>
        <end position="870"/>
    </location>
</feature>
<dbReference type="EMBL" id="JAWIIV010000001">
    <property type="protein sequence ID" value="MEC4717793.1"/>
    <property type="molecule type" value="Genomic_DNA"/>
</dbReference>
<name>A0ABU6J2Q6_9BURK</name>
<evidence type="ECO:0000313" key="3">
    <source>
        <dbReference type="EMBL" id="MEC4717793.1"/>
    </source>
</evidence>
<feature type="transmembrane region" description="Helical" evidence="2">
    <location>
        <begin position="334"/>
        <end position="353"/>
    </location>
</feature>
<comment type="caution">
    <text evidence="3">The sequence shown here is derived from an EMBL/GenBank/DDBJ whole genome shotgun (WGS) entry which is preliminary data.</text>
</comment>
<dbReference type="Gene3D" id="3.30.2090.10">
    <property type="entry name" value="Multidrug efflux transporter AcrB TolC docking domain, DN and DC subdomains"/>
    <property type="match status" value="2"/>
</dbReference>
<feature type="transmembrane region" description="Helical" evidence="2">
    <location>
        <begin position="525"/>
        <end position="545"/>
    </location>
</feature>
<evidence type="ECO:0000313" key="4">
    <source>
        <dbReference type="Proteomes" id="UP001352263"/>
    </source>
</evidence>
<feature type="transmembrane region" description="Helical" evidence="2">
    <location>
        <begin position="386"/>
        <end position="410"/>
    </location>
</feature>
<evidence type="ECO:0000256" key="1">
    <source>
        <dbReference type="SAM" id="MobiDB-lite"/>
    </source>
</evidence>
<evidence type="ECO:0000256" key="2">
    <source>
        <dbReference type="SAM" id="Phobius"/>
    </source>
</evidence>
<keyword evidence="2" id="KW-0472">Membrane</keyword>
<feature type="transmembrane region" description="Helical" evidence="2">
    <location>
        <begin position="18"/>
        <end position="38"/>
    </location>
</feature>
<dbReference type="PANTHER" id="PTHR32063:SF28">
    <property type="entry name" value="BLR2861 PROTEIN"/>
    <property type="match status" value="1"/>
</dbReference>
<dbReference type="SUPFAM" id="SSF82714">
    <property type="entry name" value="Multidrug efflux transporter AcrB TolC docking domain, DN and DC subdomains"/>
    <property type="match status" value="2"/>
</dbReference>
<dbReference type="PRINTS" id="PR00702">
    <property type="entry name" value="ACRIFLAVINRP"/>
</dbReference>
<feature type="region of interest" description="Disordered" evidence="1">
    <location>
        <begin position="1020"/>
        <end position="1040"/>
    </location>
</feature>
<dbReference type="SUPFAM" id="SSF82866">
    <property type="entry name" value="Multidrug efflux transporter AcrB transmembrane domain"/>
    <property type="match status" value="2"/>
</dbReference>
<dbReference type="InterPro" id="IPR001036">
    <property type="entry name" value="Acrflvin-R"/>
</dbReference>
<keyword evidence="2" id="KW-1133">Transmembrane helix</keyword>
<dbReference type="Gene3D" id="1.20.1640.10">
    <property type="entry name" value="Multidrug efflux transporter AcrB transmembrane domain"/>
    <property type="match status" value="2"/>
</dbReference>
<feature type="transmembrane region" description="Helical" evidence="2">
    <location>
        <begin position="877"/>
        <end position="897"/>
    </location>
</feature>
<protein>
    <submittedName>
        <fullName evidence="3">Efflux RND transporter permease subunit</fullName>
    </submittedName>
</protein>
<dbReference type="RefSeq" id="WP_326504541.1">
    <property type="nucleotide sequence ID" value="NZ_JAWIIV010000001.1"/>
</dbReference>
<feature type="transmembrane region" description="Helical" evidence="2">
    <location>
        <begin position="463"/>
        <end position="487"/>
    </location>
</feature>
<keyword evidence="4" id="KW-1185">Reference proteome</keyword>
<proteinExistence type="predicted"/>
<dbReference type="Proteomes" id="UP001352263">
    <property type="component" value="Unassembled WGS sequence"/>
</dbReference>
<feature type="transmembrane region" description="Helical" evidence="2">
    <location>
        <begin position="360"/>
        <end position="380"/>
    </location>
</feature>
<feature type="transmembrane region" description="Helical" evidence="2">
    <location>
        <begin position="431"/>
        <end position="451"/>
    </location>
</feature>
<dbReference type="InterPro" id="IPR027463">
    <property type="entry name" value="AcrB_DN_DC_subdom"/>
</dbReference>
<organism evidence="3 4">
    <name type="scientific">Noviherbaspirillum album</name>
    <dbReference type="NCBI Taxonomy" id="3080276"/>
    <lineage>
        <taxon>Bacteria</taxon>
        <taxon>Pseudomonadati</taxon>
        <taxon>Pseudomonadota</taxon>
        <taxon>Betaproteobacteria</taxon>
        <taxon>Burkholderiales</taxon>
        <taxon>Oxalobacteraceae</taxon>
        <taxon>Noviherbaspirillum</taxon>
    </lineage>
</organism>
<feature type="transmembrane region" description="Helical" evidence="2">
    <location>
        <begin position="903"/>
        <end position="926"/>
    </location>
</feature>
<dbReference type="Gene3D" id="3.30.70.1320">
    <property type="entry name" value="Multidrug efflux transporter AcrB pore domain like"/>
    <property type="match status" value="1"/>
</dbReference>
<dbReference type="Pfam" id="PF00873">
    <property type="entry name" value="ACR_tran"/>
    <property type="match status" value="1"/>
</dbReference>
<dbReference type="Gene3D" id="3.30.70.1430">
    <property type="entry name" value="Multidrug efflux transporter AcrB pore domain"/>
    <property type="match status" value="2"/>
</dbReference>
<gene>
    <name evidence="3" type="ORF">RY831_01400</name>
</gene>